<dbReference type="EMBL" id="JANBUJ010001973">
    <property type="protein sequence ID" value="KAJ2765536.1"/>
    <property type="molecule type" value="Genomic_DNA"/>
</dbReference>
<sequence>MGRKRRNDDGSEQGSGSGGEDGYSSSASSGGSGSGSDADSTSSGASEDIVNIDFEYFSPAEIDFHAMKRMLVGSFGDDAEEFDLGELVDLVLAQSAIGSTVKMEDDADPYAFMTAVGLRAHASKKVVQQITGYLRRKDKGGRLGAVLDGHSALLLNERVVNMPPQIVPPMLRMLGAELQQAAAAGEPFDFEHLVLVCPMFREVPQAESDSDSDSAQRRRPQRPAQPPIDAYAHPEDEIIEEFAQLKFDFGLSRSSRVPAARNAFADAGLAPSRRCLVLRRADIPALAARLEEALAP</sequence>
<organism evidence="1 2">
    <name type="scientific">Coemansia nantahalensis</name>
    <dbReference type="NCBI Taxonomy" id="2789366"/>
    <lineage>
        <taxon>Eukaryota</taxon>
        <taxon>Fungi</taxon>
        <taxon>Fungi incertae sedis</taxon>
        <taxon>Zoopagomycota</taxon>
        <taxon>Kickxellomycotina</taxon>
        <taxon>Kickxellomycetes</taxon>
        <taxon>Kickxellales</taxon>
        <taxon>Kickxellaceae</taxon>
        <taxon>Coemansia</taxon>
    </lineage>
</organism>
<reference evidence="1" key="1">
    <citation type="submission" date="2022-07" db="EMBL/GenBank/DDBJ databases">
        <title>Phylogenomic reconstructions and comparative analyses of Kickxellomycotina fungi.</title>
        <authorList>
            <person name="Reynolds N.K."/>
            <person name="Stajich J.E."/>
            <person name="Barry K."/>
            <person name="Grigoriev I.V."/>
            <person name="Crous P."/>
            <person name="Smith M.E."/>
        </authorList>
    </citation>
    <scope>NUCLEOTIDE SEQUENCE</scope>
    <source>
        <strain evidence="1">CBS 109366</strain>
    </source>
</reference>
<accession>A0ACC1JR97</accession>
<evidence type="ECO:0000313" key="2">
    <source>
        <dbReference type="Proteomes" id="UP001140234"/>
    </source>
</evidence>
<protein>
    <submittedName>
        <fullName evidence="1">Mss4p nuclear export</fullName>
    </submittedName>
</protein>
<comment type="caution">
    <text evidence="1">The sequence shown here is derived from an EMBL/GenBank/DDBJ whole genome shotgun (WGS) entry which is preliminary data.</text>
</comment>
<gene>
    <name evidence="1" type="primary">BCP1</name>
    <name evidence="1" type="ORF">IWQ57_004739</name>
</gene>
<evidence type="ECO:0000313" key="1">
    <source>
        <dbReference type="EMBL" id="KAJ2765536.1"/>
    </source>
</evidence>
<keyword evidence="2" id="KW-1185">Reference proteome</keyword>
<proteinExistence type="predicted"/>
<dbReference type="Proteomes" id="UP001140234">
    <property type="component" value="Unassembled WGS sequence"/>
</dbReference>
<name>A0ACC1JR97_9FUNG</name>